<evidence type="ECO:0000256" key="8">
    <source>
        <dbReference type="ARBA" id="ARBA00023136"/>
    </source>
</evidence>
<gene>
    <name evidence="12" type="ORF">PCS_00239</name>
</gene>
<dbReference type="InterPro" id="IPR017871">
    <property type="entry name" value="ABC_transporter-like_CS"/>
</dbReference>
<dbReference type="Gene3D" id="3.40.50.300">
    <property type="entry name" value="P-loop containing nucleotide triphosphate hydrolases"/>
    <property type="match status" value="1"/>
</dbReference>
<keyword evidence="5" id="KW-0547">Nucleotide-binding</keyword>
<dbReference type="InterPro" id="IPR011527">
    <property type="entry name" value="ABC1_TM_dom"/>
</dbReference>
<dbReference type="SMART" id="SM00382">
    <property type="entry name" value="AAA"/>
    <property type="match status" value="1"/>
</dbReference>
<keyword evidence="4 9" id="KW-0812">Transmembrane</keyword>
<evidence type="ECO:0000313" key="12">
    <source>
        <dbReference type="EMBL" id="EMG38609.1"/>
    </source>
</evidence>
<dbReference type="PROSITE" id="PS50929">
    <property type="entry name" value="ABC_TM1F"/>
    <property type="match status" value="1"/>
</dbReference>
<dbReference type="InterPro" id="IPR027417">
    <property type="entry name" value="P-loop_NTPase"/>
</dbReference>
<proteinExistence type="predicted"/>
<dbReference type="GO" id="GO:0005524">
    <property type="term" value="F:ATP binding"/>
    <property type="evidence" value="ECO:0007669"/>
    <property type="project" value="UniProtKB-KW"/>
</dbReference>
<dbReference type="AlphaFoldDB" id="M5PX30"/>
<dbReference type="SUPFAM" id="SSF52540">
    <property type="entry name" value="P-loop containing nucleoside triphosphate hydrolases"/>
    <property type="match status" value="1"/>
</dbReference>
<dbReference type="InterPro" id="IPR036640">
    <property type="entry name" value="ABC1_TM_sf"/>
</dbReference>
<dbReference type="RefSeq" id="WP_005983211.1">
    <property type="nucleotide sequence ID" value="NZ_AOSV01000003.1"/>
</dbReference>
<comment type="subcellular location">
    <subcellularLocation>
        <location evidence="1">Cell membrane</location>
        <topology evidence="1">Multi-pass membrane protein</topology>
    </subcellularLocation>
</comment>
<dbReference type="SUPFAM" id="SSF90123">
    <property type="entry name" value="ABC transporter transmembrane region"/>
    <property type="match status" value="1"/>
</dbReference>
<dbReference type="PROSITE" id="PS00211">
    <property type="entry name" value="ABC_TRANSPORTER_1"/>
    <property type="match status" value="1"/>
</dbReference>
<dbReference type="GO" id="GO:0015421">
    <property type="term" value="F:ABC-type oligopeptide transporter activity"/>
    <property type="evidence" value="ECO:0007669"/>
    <property type="project" value="TreeGrafter"/>
</dbReference>
<dbReference type="GO" id="GO:0005886">
    <property type="term" value="C:plasma membrane"/>
    <property type="evidence" value="ECO:0007669"/>
    <property type="project" value="UniProtKB-SubCell"/>
</dbReference>
<dbReference type="PROSITE" id="PS50893">
    <property type="entry name" value="ABC_TRANSPORTER_2"/>
    <property type="match status" value="1"/>
</dbReference>
<dbReference type="PANTHER" id="PTHR43394:SF1">
    <property type="entry name" value="ATP-BINDING CASSETTE SUB-FAMILY B MEMBER 10, MITOCHONDRIAL"/>
    <property type="match status" value="1"/>
</dbReference>
<keyword evidence="6" id="KW-0067">ATP-binding</keyword>
<feature type="transmembrane region" description="Helical" evidence="9">
    <location>
        <begin position="286"/>
        <end position="304"/>
    </location>
</feature>
<feature type="domain" description="ABC transporter" evidence="10">
    <location>
        <begin position="376"/>
        <end position="610"/>
    </location>
</feature>
<dbReference type="Pfam" id="PF00005">
    <property type="entry name" value="ABC_tran"/>
    <property type="match status" value="1"/>
</dbReference>
<dbReference type="EMBL" id="AOSV01000003">
    <property type="protein sequence ID" value="EMG38609.1"/>
    <property type="molecule type" value="Genomic_DNA"/>
</dbReference>
<evidence type="ECO:0000256" key="7">
    <source>
        <dbReference type="ARBA" id="ARBA00022989"/>
    </source>
</evidence>
<protein>
    <submittedName>
        <fullName evidence="12">ABC-type multidrug transport system, ATPase and permease component</fullName>
    </submittedName>
</protein>
<evidence type="ECO:0000256" key="1">
    <source>
        <dbReference type="ARBA" id="ARBA00004651"/>
    </source>
</evidence>
<evidence type="ECO:0000256" key="9">
    <source>
        <dbReference type="SAM" id="Phobius"/>
    </source>
</evidence>
<evidence type="ECO:0000256" key="6">
    <source>
        <dbReference type="ARBA" id="ARBA00022840"/>
    </source>
</evidence>
<dbReference type="InterPro" id="IPR003593">
    <property type="entry name" value="AAA+_ATPase"/>
</dbReference>
<evidence type="ECO:0000259" key="10">
    <source>
        <dbReference type="PROSITE" id="PS50893"/>
    </source>
</evidence>
<feature type="domain" description="ABC transmembrane type-1" evidence="11">
    <location>
        <begin position="30"/>
        <end position="339"/>
    </location>
</feature>
<accession>M5PX30</accession>
<feature type="transmembrane region" description="Helical" evidence="9">
    <location>
        <begin position="194"/>
        <end position="214"/>
    </location>
</feature>
<keyword evidence="2" id="KW-0813">Transport</keyword>
<evidence type="ECO:0000256" key="3">
    <source>
        <dbReference type="ARBA" id="ARBA00022475"/>
    </source>
</evidence>
<organism evidence="12 13">
    <name type="scientific">Desulfocurvibacter africanus PCS</name>
    <dbReference type="NCBI Taxonomy" id="1262666"/>
    <lineage>
        <taxon>Bacteria</taxon>
        <taxon>Pseudomonadati</taxon>
        <taxon>Thermodesulfobacteriota</taxon>
        <taxon>Desulfovibrionia</taxon>
        <taxon>Desulfovibrionales</taxon>
        <taxon>Desulfovibrionaceae</taxon>
        <taxon>Desulfocurvibacter</taxon>
    </lineage>
</organism>
<name>M5PX30_DESAF</name>
<keyword evidence="3" id="KW-1003">Cell membrane</keyword>
<dbReference type="InterPro" id="IPR039421">
    <property type="entry name" value="Type_1_exporter"/>
</dbReference>
<sequence>MRKPQSFPLIRLLRNLHFFQHLRASWLLVFGVCLALAGQSGLILALPWPFRQIVDHLVQQKATGQDATTAQGLGEFARNALHSLQTTQTADIILISAALLLFLYVSNALLMYLQHYFLVRLGQSVVLSVRRELFTRIITMPAGFFATARSGDLTSRITSDSAEIETILEAIVVVTVRSLPTIIGILLVTFLTDWVFALTFVLAVPLIFLANTGLAQKAKKSIRQQRRIEGGIASSVQESISHQKAVSAMCLEEGLVQEFARSGQESVALAQRAGHYQGMLTSAVDLLIGLTTVLVILVGALRILEGSLTVGQFMVFMAYLNSLFKPVREVSKFASRMSKSTASLERVEEILQLDPRRMGAVEQPDSVPAPALQGAIQLSGVTFGYDPESPVLRDLSLVIPAGKTVALAGGSGSGKSTILQLLLRMYDPQNGSVRIGGQDIRRFTLESLRSQMATVLQDSFLFNLTIRENIRLARPDASDEEVERAAKAAEAHEFIFNLPLGYDTPLGEGGTGLSGGQKRRLAIARAFLKDAPIVLLDEPTTGLDSATERDVITALKRLCSGRTGIIVTHQLSTVTDVDEIYFLQDGIIVEQGSHKELLSRQGPYRSMWVSQAS</sequence>
<evidence type="ECO:0000256" key="4">
    <source>
        <dbReference type="ARBA" id="ARBA00022692"/>
    </source>
</evidence>
<dbReference type="Proteomes" id="UP000011922">
    <property type="component" value="Unassembled WGS sequence"/>
</dbReference>
<dbReference type="PATRIC" id="fig|1262666.3.peg.237"/>
<dbReference type="InterPro" id="IPR003439">
    <property type="entry name" value="ABC_transporter-like_ATP-bd"/>
</dbReference>
<dbReference type="GO" id="GO:0016887">
    <property type="term" value="F:ATP hydrolysis activity"/>
    <property type="evidence" value="ECO:0007669"/>
    <property type="project" value="InterPro"/>
</dbReference>
<feature type="transmembrane region" description="Helical" evidence="9">
    <location>
        <begin position="92"/>
        <end position="113"/>
    </location>
</feature>
<dbReference type="PANTHER" id="PTHR43394">
    <property type="entry name" value="ATP-DEPENDENT PERMEASE MDL1, MITOCHONDRIAL"/>
    <property type="match status" value="1"/>
</dbReference>
<dbReference type="Gene3D" id="1.20.1560.10">
    <property type="entry name" value="ABC transporter type 1, transmembrane domain"/>
    <property type="match status" value="1"/>
</dbReference>
<evidence type="ECO:0000256" key="2">
    <source>
        <dbReference type="ARBA" id="ARBA00022448"/>
    </source>
</evidence>
<reference evidence="12 13" key="1">
    <citation type="journal article" date="2013" name="Genome Announc.">
        <title>Draft Genome Sequence for Desulfovibrio africanus Strain PCS.</title>
        <authorList>
            <person name="Brown S.D."/>
            <person name="Utturkar S.M."/>
            <person name="Arkin A.P."/>
            <person name="Deutschbauer A.M."/>
            <person name="Elias D.A."/>
            <person name="Hazen T.C."/>
            <person name="Chakraborty R."/>
        </authorList>
    </citation>
    <scope>NUCLEOTIDE SEQUENCE [LARGE SCALE GENOMIC DNA]</scope>
    <source>
        <strain evidence="12 13">PCS</strain>
    </source>
</reference>
<keyword evidence="7 9" id="KW-1133">Transmembrane helix</keyword>
<dbReference type="Pfam" id="PF00664">
    <property type="entry name" value="ABC_membrane"/>
    <property type="match status" value="1"/>
</dbReference>
<feature type="transmembrane region" description="Helical" evidence="9">
    <location>
        <begin position="166"/>
        <end position="188"/>
    </location>
</feature>
<evidence type="ECO:0000256" key="5">
    <source>
        <dbReference type="ARBA" id="ARBA00022741"/>
    </source>
</evidence>
<comment type="caution">
    <text evidence="12">The sequence shown here is derived from an EMBL/GenBank/DDBJ whole genome shotgun (WGS) entry which is preliminary data.</text>
</comment>
<evidence type="ECO:0000259" key="11">
    <source>
        <dbReference type="PROSITE" id="PS50929"/>
    </source>
</evidence>
<keyword evidence="8 9" id="KW-0472">Membrane</keyword>
<dbReference type="FunFam" id="3.40.50.300:FF:000221">
    <property type="entry name" value="Multidrug ABC transporter ATP-binding protein"/>
    <property type="match status" value="1"/>
</dbReference>
<evidence type="ECO:0000313" key="13">
    <source>
        <dbReference type="Proteomes" id="UP000011922"/>
    </source>
</evidence>